<dbReference type="HOGENOM" id="CLU_691179_0_0_1"/>
<dbReference type="RefSeq" id="XP_003850852.1">
    <property type="nucleotide sequence ID" value="XM_003850804.1"/>
</dbReference>
<dbReference type="OrthoDB" id="10410606at2759"/>
<evidence type="ECO:0000313" key="2">
    <source>
        <dbReference type="Proteomes" id="UP000008062"/>
    </source>
</evidence>
<sequence>MSNDSTTRATLVGIMPELRNEILRLLLEAANLPQESKDGKNPDTYAYKIPQKVIPLAQVNKQLRRELLPRLFHGRRFSFVNTRFDTYSTFMMPRDCLAQWFNSFGGGLRYVRSMTIVTPTRNGYYDSPRYQSNGITRHDYQLRIVIDGDYFYPQLQSEVGVTLEIKHMTEVQAVEMALGGVRELIIRRFAEVGRVLEERPGVIRGEIEDPIVCLKVPSEPSLLNLAIQSSNLPVAMTLQYPLSIILDLPRFVSIMHANKFLRREVCTLAYSNVNLSITARLGYILAIIPQKLREAVPIWARYVQSVSVEVPLKLPYFELPKCGRYGAPFKMTLQFYVGGDGGYRIFGDCEYQGTLSQRAEARKWIEVRCRDLKRIMLGALDGGTFSFRQEWGSPFIRFV</sequence>
<dbReference type="InParanoid" id="F9XEU0"/>
<organism evidence="1 2">
    <name type="scientific">Zymoseptoria tritici (strain CBS 115943 / IPO323)</name>
    <name type="common">Speckled leaf blotch fungus</name>
    <name type="synonym">Septoria tritici</name>
    <dbReference type="NCBI Taxonomy" id="336722"/>
    <lineage>
        <taxon>Eukaryota</taxon>
        <taxon>Fungi</taxon>
        <taxon>Dikarya</taxon>
        <taxon>Ascomycota</taxon>
        <taxon>Pezizomycotina</taxon>
        <taxon>Dothideomycetes</taxon>
        <taxon>Dothideomycetidae</taxon>
        <taxon>Mycosphaerellales</taxon>
        <taxon>Mycosphaerellaceae</taxon>
        <taxon>Zymoseptoria</taxon>
    </lineage>
</organism>
<dbReference type="EMBL" id="CM001202">
    <property type="protein sequence ID" value="EGP85828.1"/>
    <property type="molecule type" value="Genomic_DNA"/>
</dbReference>
<gene>
    <name evidence="1" type="ORF">MYCGRDRAFT_94724</name>
</gene>
<protein>
    <submittedName>
        <fullName evidence="1">Uncharacterized protein</fullName>
    </submittedName>
</protein>
<reference evidence="1 2" key="1">
    <citation type="journal article" date="2011" name="PLoS Genet.">
        <title>Finished genome of the fungal wheat pathogen Mycosphaerella graminicola reveals dispensome structure, chromosome plasticity, and stealth pathogenesis.</title>
        <authorList>
            <person name="Goodwin S.B."/>
            <person name="Ben M'barek S."/>
            <person name="Dhillon B."/>
            <person name="Wittenberg A.H.J."/>
            <person name="Crane C.F."/>
            <person name="Hane J.K."/>
            <person name="Foster A.J."/>
            <person name="Van der Lee T.A.J."/>
            <person name="Grimwood J."/>
            <person name="Aerts A."/>
            <person name="Antoniw J."/>
            <person name="Bailey A."/>
            <person name="Bluhm B."/>
            <person name="Bowler J."/>
            <person name="Bristow J."/>
            <person name="van der Burgt A."/>
            <person name="Canto-Canche B."/>
            <person name="Churchill A.C.L."/>
            <person name="Conde-Ferraez L."/>
            <person name="Cools H.J."/>
            <person name="Coutinho P.M."/>
            <person name="Csukai M."/>
            <person name="Dehal P."/>
            <person name="De Wit P."/>
            <person name="Donzelli B."/>
            <person name="van de Geest H.C."/>
            <person name="van Ham R.C.H.J."/>
            <person name="Hammond-Kosack K.E."/>
            <person name="Henrissat B."/>
            <person name="Kilian A."/>
            <person name="Kobayashi A.K."/>
            <person name="Koopmann E."/>
            <person name="Kourmpetis Y."/>
            <person name="Kuzniar A."/>
            <person name="Lindquist E."/>
            <person name="Lombard V."/>
            <person name="Maliepaard C."/>
            <person name="Martins N."/>
            <person name="Mehrabi R."/>
            <person name="Nap J.P.H."/>
            <person name="Ponomarenko A."/>
            <person name="Rudd J.J."/>
            <person name="Salamov A."/>
            <person name="Schmutz J."/>
            <person name="Schouten H.J."/>
            <person name="Shapiro H."/>
            <person name="Stergiopoulos I."/>
            <person name="Torriani S.F.F."/>
            <person name="Tu H."/>
            <person name="de Vries R.P."/>
            <person name="Waalwijk C."/>
            <person name="Ware S.B."/>
            <person name="Wiebenga A."/>
            <person name="Zwiers L.-H."/>
            <person name="Oliver R.P."/>
            <person name="Grigoriev I.V."/>
            <person name="Kema G.H.J."/>
        </authorList>
    </citation>
    <scope>NUCLEOTIDE SEQUENCE [LARGE SCALE GENOMIC DNA]</scope>
    <source>
        <strain evidence="2">CBS 115943 / IPO323</strain>
    </source>
</reference>
<dbReference type="KEGG" id="ztr:MYCGRDRAFT_94724"/>
<dbReference type="GeneID" id="13397590"/>
<accession>F9XEU0</accession>
<name>F9XEU0_ZYMTI</name>
<dbReference type="Proteomes" id="UP000008062">
    <property type="component" value="Chromosome 7"/>
</dbReference>
<evidence type="ECO:0000313" key="1">
    <source>
        <dbReference type="EMBL" id="EGP85828.1"/>
    </source>
</evidence>
<proteinExistence type="predicted"/>
<dbReference type="AlphaFoldDB" id="F9XEU0"/>
<keyword evidence="2" id="KW-1185">Reference proteome</keyword>